<evidence type="ECO:0000259" key="7">
    <source>
        <dbReference type="Pfam" id="PF25967"/>
    </source>
</evidence>
<evidence type="ECO:0000256" key="1">
    <source>
        <dbReference type="ARBA" id="ARBA00004196"/>
    </source>
</evidence>
<reference evidence="8 9" key="1">
    <citation type="journal article" date="2015" name="G3 (Bethesda)">
        <title>Insights into Ongoing Evolution of the Hexachlorocyclohexane Catabolic Pathway from Comparative Genomics of Ten Sphingomonadaceae Strains.</title>
        <authorList>
            <person name="Pearce S.L."/>
            <person name="Oakeshott J.G."/>
            <person name="Pandey G."/>
        </authorList>
    </citation>
    <scope>NUCLEOTIDE SEQUENCE [LARGE SCALE GENOMIC DNA]</scope>
    <source>
        <strain evidence="8 9">LL02</strain>
    </source>
</reference>
<evidence type="ECO:0000313" key="8">
    <source>
        <dbReference type="EMBL" id="KMS51987.1"/>
    </source>
</evidence>
<feature type="domain" description="Multidrug resistance protein MdtA-like C-terminal permuted SH3" evidence="7">
    <location>
        <begin position="300"/>
        <end position="359"/>
    </location>
</feature>
<dbReference type="Proteomes" id="UP000052268">
    <property type="component" value="Unassembled WGS sequence"/>
</dbReference>
<dbReference type="Gene3D" id="2.40.420.20">
    <property type="match status" value="1"/>
</dbReference>
<dbReference type="EMBL" id="JACU01000010">
    <property type="protein sequence ID" value="KMS51987.1"/>
    <property type="molecule type" value="Genomic_DNA"/>
</dbReference>
<dbReference type="AlphaFoldDB" id="A0A0J7XJV5"/>
<keyword evidence="9" id="KW-1185">Reference proteome</keyword>
<feature type="domain" description="Multidrug resistance protein MdtA-like barrel-sandwich hybrid" evidence="5">
    <location>
        <begin position="57"/>
        <end position="196"/>
    </location>
</feature>
<keyword evidence="3" id="KW-0175">Coiled coil</keyword>
<dbReference type="InterPro" id="IPR058626">
    <property type="entry name" value="MdtA-like_b-barrel"/>
</dbReference>
<dbReference type="PATRIC" id="fig|1114963.3.peg.4173"/>
<dbReference type="NCBIfam" id="TIGR01730">
    <property type="entry name" value="RND_mfp"/>
    <property type="match status" value="1"/>
</dbReference>
<protein>
    <submittedName>
        <fullName evidence="8">Hemolysin D</fullName>
    </submittedName>
</protein>
<dbReference type="Gene3D" id="2.40.30.170">
    <property type="match status" value="1"/>
</dbReference>
<dbReference type="PANTHER" id="PTHR30158">
    <property type="entry name" value="ACRA/E-RELATED COMPONENT OF DRUG EFFLUX TRANSPORTER"/>
    <property type="match status" value="1"/>
</dbReference>
<dbReference type="SUPFAM" id="SSF111369">
    <property type="entry name" value="HlyD-like secretion proteins"/>
    <property type="match status" value="1"/>
</dbReference>
<evidence type="ECO:0000259" key="6">
    <source>
        <dbReference type="Pfam" id="PF25944"/>
    </source>
</evidence>
<comment type="subcellular location">
    <subcellularLocation>
        <location evidence="1">Cell envelope</location>
    </subcellularLocation>
</comment>
<dbReference type="Pfam" id="PF25917">
    <property type="entry name" value="BSH_RND"/>
    <property type="match status" value="1"/>
</dbReference>
<dbReference type="PANTHER" id="PTHR30158:SF3">
    <property type="entry name" value="MULTIDRUG EFFLUX PUMP SUBUNIT ACRA-RELATED"/>
    <property type="match status" value="1"/>
</dbReference>
<feature type="domain" description="Multidrug resistance protein MdtA-like beta-barrel" evidence="6">
    <location>
        <begin position="204"/>
        <end position="295"/>
    </location>
</feature>
<dbReference type="GO" id="GO:0022857">
    <property type="term" value="F:transmembrane transporter activity"/>
    <property type="evidence" value="ECO:0007669"/>
    <property type="project" value="InterPro"/>
</dbReference>
<dbReference type="InterPro" id="IPR058624">
    <property type="entry name" value="MdtA-like_HH"/>
</dbReference>
<comment type="similarity">
    <text evidence="2">Belongs to the membrane fusion protein (MFP) (TC 8.A.1) family.</text>
</comment>
<dbReference type="GO" id="GO:0046677">
    <property type="term" value="P:response to antibiotic"/>
    <property type="evidence" value="ECO:0007669"/>
    <property type="project" value="TreeGrafter"/>
</dbReference>
<evidence type="ECO:0000313" key="9">
    <source>
        <dbReference type="Proteomes" id="UP000052268"/>
    </source>
</evidence>
<accession>A0A0J7XJV5</accession>
<evidence type="ECO:0000256" key="2">
    <source>
        <dbReference type="ARBA" id="ARBA00009477"/>
    </source>
</evidence>
<dbReference type="InterPro" id="IPR058625">
    <property type="entry name" value="MdtA-like_BSH"/>
</dbReference>
<evidence type="ECO:0000259" key="4">
    <source>
        <dbReference type="Pfam" id="PF25876"/>
    </source>
</evidence>
<comment type="caution">
    <text evidence="8">The sequence shown here is derived from an EMBL/GenBank/DDBJ whole genome shotgun (WGS) entry which is preliminary data.</text>
</comment>
<dbReference type="Pfam" id="PF25967">
    <property type="entry name" value="RND-MFP_C"/>
    <property type="match status" value="1"/>
</dbReference>
<dbReference type="FunFam" id="2.40.420.20:FF:000001">
    <property type="entry name" value="Efflux RND transporter periplasmic adaptor subunit"/>
    <property type="match status" value="1"/>
</dbReference>
<evidence type="ECO:0000259" key="5">
    <source>
        <dbReference type="Pfam" id="PF25917"/>
    </source>
</evidence>
<organism evidence="8 9">
    <name type="scientific">Novosphingobium barchaimii LL02</name>
    <dbReference type="NCBI Taxonomy" id="1114963"/>
    <lineage>
        <taxon>Bacteria</taxon>
        <taxon>Pseudomonadati</taxon>
        <taxon>Pseudomonadota</taxon>
        <taxon>Alphaproteobacteria</taxon>
        <taxon>Sphingomonadales</taxon>
        <taxon>Sphingomonadaceae</taxon>
        <taxon>Novosphingobium</taxon>
    </lineage>
</organism>
<dbReference type="InterPro" id="IPR006143">
    <property type="entry name" value="RND_pump_MFP"/>
</dbReference>
<dbReference type="InterPro" id="IPR058627">
    <property type="entry name" value="MdtA-like_C"/>
</dbReference>
<dbReference type="Gene3D" id="2.40.50.100">
    <property type="match status" value="1"/>
</dbReference>
<dbReference type="Pfam" id="PF25876">
    <property type="entry name" value="HH_MFP_RND"/>
    <property type="match status" value="1"/>
</dbReference>
<name>A0A0J7XJV5_9SPHN</name>
<dbReference type="Gene3D" id="1.10.287.470">
    <property type="entry name" value="Helix hairpin bin"/>
    <property type="match status" value="1"/>
</dbReference>
<feature type="domain" description="Multidrug resistance protein MdtA-like alpha-helical hairpin" evidence="4">
    <location>
        <begin position="98"/>
        <end position="167"/>
    </location>
</feature>
<sequence length="383" mass="40527">MLSPYLALGLATVTLAGCSKEQSQQQAAPAPMVAVVTIKGEQLPNIIELPGRIEAVRTAEVRARINGIVQRRLYKEGTDVGEGAPLFQIDPSQYRAQVQQGQAALQRALAARANAASVVARYKPLVADRSVSGQENDAAVSELRQAEAQVAEARAALAQNQLELSYTTIRAPIAGRVGRAEVTEGALVSSGEATLMTRVNQMAPLYAVFTESNSAILDLIEQVRSGQLKIASLNAVEVHLVLDNGSDYGSPGKLDFTDQSVDPQTGTQTIRAVFPNPSRLLTPGQFVRGRLQVGTVGGSVAVPERAIQFQGEQASVIVVGDGDVVAARPVQLGAQVKGRWIIRSGLKTGERVVVDGWQKVRPGQKVRIQGAPKAQPAAPAAGR</sequence>
<dbReference type="Pfam" id="PF25944">
    <property type="entry name" value="Beta-barrel_RND"/>
    <property type="match status" value="1"/>
</dbReference>
<evidence type="ECO:0000256" key="3">
    <source>
        <dbReference type="SAM" id="Coils"/>
    </source>
</evidence>
<gene>
    <name evidence="8" type="ORF">V474_02760</name>
</gene>
<dbReference type="GO" id="GO:0030313">
    <property type="term" value="C:cell envelope"/>
    <property type="evidence" value="ECO:0007669"/>
    <property type="project" value="UniProtKB-SubCell"/>
</dbReference>
<dbReference type="GO" id="GO:0005886">
    <property type="term" value="C:plasma membrane"/>
    <property type="evidence" value="ECO:0007669"/>
    <property type="project" value="TreeGrafter"/>
</dbReference>
<proteinExistence type="inferred from homology"/>
<feature type="coiled-coil region" evidence="3">
    <location>
        <begin position="136"/>
        <end position="163"/>
    </location>
</feature>